<protein>
    <submittedName>
        <fullName evidence="2">Uncharacterized protein</fullName>
    </submittedName>
</protein>
<dbReference type="AlphaFoldDB" id="A0A2T2WN82"/>
<sequence length="215" mass="24317">MIETRGGAHFRAVLPSYLINCLASRSMSWGREYHQPSLAKTLRYRMHAVGECFAHYTLSSLWLVNFFAIRCRGDPAHRPGSLTLFSWTKIGGIDDPDDDRGAGKVGKARERIHGHGPSVIQALTTKTQGHPGQLMCCENPKRAGRDLGSYSRGSTEPLNDPGFGHNRSHQDTGRDFRESDPNEPKMRWSGKAGRWRPIWFTMTRNTQVHQNGRRF</sequence>
<feature type="compositionally biased region" description="Basic and acidic residues" evidence="1">
    <location>
        <begin position="168"/>
        <end position="186"/>
    </location>
</feature>
<name>A0A2T2WN82_9FIRM</name>
<dbReference type="EMBL" id="PXYT01000090">
    <property type="protein sequence ID" value="PSR23705.1"/>
    <property type="molecule type" value="Genomic_DNA"/>
</dbReference>
<evidence type="ECO:0000313" key="3">
    <source>
        <dbReference type="Proteomes" id="UP000242699"/>
    </source>
</evidence>
<evidence type="ECO:0000256" key="1">
    <source>
        <dbReference type="SAM" id="MobiDB-lite"/>
    </source>
</evidence>
<reference evidence="2 3" key="1">
    <citation type="journal article" date="2014" name="BMC Genomics">
        <title>Comparison of environmental and isolate Sulfobacillus genomes reveals diverse carbon, sulfur, nitrogen, and hydrogen metabolisms.</title>
        <authorList>
            <person name="Justice N.B."/>
            <person name="Norman A."/>
            <person name="Brown C.T."/>
            <person name="Singh A."/>
            <person name="Thomas B.C."/>
            <person name="Banfield J.F."/>
        </authorList>
    </citation>
    <scope>NUCLEOTIDE SEQUENCE [LARGE SCALE GENOMIC DNA]</scope>
    <source>
        <strain evidence="2">AMDSBA1</strain>
    </source>
</reference>
<dbReference type="Proteomes" id="UP000242699">
    <property type="component" value="Unassembled WGS sequence"/>
</dbReference>
<accession>A0A2T2WN82</accession>
<feature type="region of interest" description="Disordered" evidence="1">
    <location>
        <begin position="145"/>
        <end position="190"/>
    </location>
</feature>
<evidence type="ECO:0000313" key="2">
    <source>
        <dbReference type="EMBL" id="PSR23705.1"/>
    </source>
</evidence>
<gene>
    <name evidence="2" type="ORF">C7B43_19860</name>
</gene>
<proteinExistence type="predicted"/>
<comment type="caution">
    <text evidence="2">The sequence shown here is derived from an EMBL/GenBank/DDBJ whole genome shotgun (WGS) entry which is preliminary data.</text>
</comment>
<organism evidence="2 3">
    <name type="scientific">Sulfobacillus benefaciens</name>
    <dbReference type="NCBI Taxonomy" id="453960"/>
    <lineage>
        <taxon>Bacteria</taxon>
        <taxon>Bacillati</taxon>
        <taxon>Bacillota</taxon>
        <taxon>Clostridia</taxon>
        <taxon>Eubacteriales</taxon>
        <taxon>Clostridiales Family XVII. Incertae Sedis</taxon>
        <taxon>Sulfobacillus</taxon>
    </lineage>
</organism>